<dbReference type="InterPro" id="IPR049552">
    <property type="entry name" value="PKS_DH_N"/>
</dbReference>
<dbReference type="SUPFAM" id="SSF55048">
    <property type="entry name" value="Probable ACP-binding domain of malonyl-CoA ACP transacylase"/>
    <property type="match status" value="1"/>
</dbReference>
<dbReference type="InterPro" id="IPR020841">
    <property type="entry name" value="PKS_Beta-ketoAc_synthase_dom"/>
</dbReference>
<gene>
    <name evidence="10" type="ORF">EC604_18055</name>
</gene>
<feature type="active site" description="Proton acceptor; for dehydratase activity" evidence="6">
    <location>
        <position position="939"/>
    </location>
</feature>
<dbReference type="InterPro" id="IPR020807">
    <property type="entry name" value="PKS_DH"/>
</dbReference>
<dbReference type="InterPro" id="IPR050091">
    <property type="entry name" value="PKS_NRPS_Biosynth_Enz"/>
</dbReference>
<dbReference type="Pfam" id="PF14765">
    <property type="entry name" value="PS-DH"/>
    <property type="match status" value="1"/>
</dbReference>
<dbReference type="Gene3D" id="1.10.1200.10">
    <property type="entry name" value="ACP-like"/>
    <property type="match status" value="1"/>
</dbReference>
<dbReference type="Gene3D" id="3.40.47.10">
    <property type="match status" value="1"/>
</dbReference>
<dbReference type="Proteomes" id="UP000323664">
    <property type="component" value="Unassembled WGS sequence"/>
</dbReference>
<dbReference type="InterPro" id="IPR020806">
    <property type="entry name" value="PKS_PP-bd"/>
</dbReference>
<accession>A0A5M9WW97</accession>
<dbReference type="InterPro" id="IPR032821">
    <property type="entry name" value="PKS_assoc"/>
</dbReference>
<dbReference type="GO" id="GO:0004315">
    <property type="term" value="F:3-oxoacyl-[acyl-carrier-protein] synthase activity"/>
    <property type="evidence" value="ECO:0007669"/>
    <property type="project" value="InterPro"/>
</dbReference>
<dbReference type="Pfam" id="PF16197">
    <property type="entry name" value="KAsynt_C_assoc"/>
    <property type="match status" value="1"/>
</dbReference>
<feature type="active site" description="Proton donor; for dehydratase activity" evidence="6">
    <location>
        <position position="1105"/>
    </location>
</feature>
<evidence type="ECO:0000256" key="5">
    <source>
        <dbReference type="ARBA" id="ARBA00022679"/>
    </source>
</evidence>
<dbReference type="SMART" id="SM00826">
    <property type="entry name" value="PKS_DH"/>
    <property type="match status" value="1"/>
</dbReference>
<dbReference type="InterPro" id="IPR016039">
    <property type="entry name" value="Thiolase-like"/>
</dbReference>
<dbReference type="InterPro" id="IPR057326">
    <property type="entry name" value="KR_dom"/>
</dbReference>
<comment type="caution">
    <text evidence="10">The sequence shown here is derived from an EMBL/GenBank/DDBJ whole genome shotgun (WGS) entry which is preliminary data.</text>
</comment>
<dbReference type="InterPro" id="IPR016036">
    <property type="entry name" value="Malonyl_transacylase_ACP-bd"/>
</dbReference>
<dbReference type="GO" id="GO:0004312">
    <property type="term" value="F:fatty acid synthase activity"/>
    <property type="evidence" value="ECO:0007669"/>
    <property type="project" value="TreeGrafter"/>
</dbReference>
<dbReference type="Gene3D" id="3.30.70.3290">
    <property type="match status" value="1"/>
</dbReference>
<evidence type="ECO:0000256" key="3">
    <source>
        <dbReference type="ARBA" id="ARBA00022450"/>
    </source>
</evidence>
<dbReference type="Gene3D" id="3.40.366.10">
    <property type="entry name" value="Malonyl-Coenzyme A Acyl Carrier Protein, domain 2"/>
    <property type="match status" value="1"/>
</dbReference>
<comment type="function">
    <text evidence="1">Involved in some intermediate steps for the synthesis of the antibiotic polyketide bacillaene which is involved in secondary metabolism.</text>
</comment>
<proteinExistence type="predicted"/>
<dbReference type="InterPro" id="IPR014043">
    <property type="entry name" value="Acyl_transferase_dom"/>
</dbReference>
<dbReference type="GO" id="GO:0031177">
    <property type="term" value="F:phosphopantetheine binding"/>
    <property type="evidence" value="ECO:0007669"/>
    <property type="project" value="InterPro"/>
</dbReference>
<evidence type="ECO:0000256" key="1">
    <source>
        <dbReference type="ARBA" id="ARBA00003299"/>
    </source>
</evidence>
<dbReference type="SMART" id="SM00822">
    <property type="entry name" value="PKS_KR"/>
    <property type="match status" value="1"/>
</dbReference>
<dbReference type="EMBL" id="RIAS01000010">
    <property type="protein sequence ID" value="KAA8785738.1"/>
    <property type="molecule type" value="Genomic_DNA"/>
</dbReference>
<dbReference type="InterPro" id="IPR049490">
    <property type="entry name" value="C883_1060-like_KR_N"/>
</dbReference>
<dbReference type="PANTHER" id="PTHR43775">
    <property type="entry name" value="FATTY ACID SYNTHASE"/>
    <property type="match status" value="1"/>
</dbReference>
<dbReference type="CDD" id="cd08955">
    <property type="entry name" value="KR_2_FAS_SDR_x"/>
    <property type="match status" value="1"/>
</dbReference>
<evidence type="ECO:0000259" key="8">
    <source>
        <dbReference type="PROSITE" id="PS52004"/>
    </source>
</evidence>
<dbReference type="Pfam" id="PF02801">
    <property type="entry name" value="Ketoacyl-synt_C"/>
    <property type="match status" value="1"/>
</dbReference>
<dbReference type="InterPro" id="IPR014031">
    <property type="entry name" value="Ketoacyl_synth_C"/>
</dbReference>
<dbReference type="GO" id="GO:0071770">
    <property type="term" value="P:DIM/DIP cell wall layer assembly"/>
    <property type="evidence" value="ECO:0007669"/>
    <property type="project" value="TreeGrafter"/>
</dbReference>
<feature type="domain" description="Carrier" evidence="7">
    <location>
        <begin position="1733"/>
        <end position="1814"/>
    </location>
</feature>
<dbReference type="Gene3D" id="3.10.129.110">
    <property type="entry name" value="Polyketide synthase dehydratase"/>
    <property type="match status" value="1"/>
</dbReference>
<reference evidence="10 11" key="1">
    <citation type="journal article" date="2019" name="J. Ind. Microbiol. Biotechnol.">
        <title>Paenibacillus amylolyticus 27C64 has a diverse set of carbohydrate-active enzymes and complete pectin deconstruction system.</title>
        <authorList>
            <person name="Keggi C."/>
            <person name="Doran-Peterson J."/>
        </authorList>
    </citation>
    <scope>NUCLEOTIDE SEQUENCE [LARGE SCALE GENOMIC DNA]</scope>
    <source>
        <strain evidence="10 11">27C64</strain>
    </source>
</reference>
<evidence type="ECO:0000313" key="11">
    <source>
        <dbReference type="Proteomes" id="UP000323664"/>
    </source>
</evidence>
<evidence type="ECO:0000256" key="6">
    <source>
        <dbReference type="PROSITE-ProRule" id="PRU01363"/>
    </source>
</evidence>
<protein>
    <submittedName>
        <fullName evidence="10">Type I polyketide synthase</fullName>
    </submittedName>
</protein>
<dbReference type="FunFam" id="3.40.47.10:FF:000019">
    <property type="entry name" value="Polyketide synthase type I"/>
    <property type="match status" value="1"/>
</dbReference>
<dbReference type="RefSeq" id="WP_123065501.1">
    <property type="nucleotide sequence ID" value="NZ_RIAS01000010.1"/>
</dbReference>
<dbReference type="PANTHER" id="PTHR43775:SF37">
    <property type="entry name" value="SI:DKEY-61P9.11"/>
    <property type="match status" value="1"/>
</dbReference>
<dbReference type="GO" id="GO:0005886">
    <property type="term" value="C:plasma membrane"/>
    <property type="evidence" value="ECO:0007669"/>
    <property type="project" value="TreeGrafter"/>
</dbReference>
<dbReference type="SUPFAM" id="SSF51735">
    <property type="entry name" value="NAD(P)-binding Rossmann-fold domains"/>
    <property type="match status" value="2"/>
</dbReference>
<dbReference type="PROSITE" id="PS52004">
    <property type="entry name" value="KS3_2"/>
    <property type="match status" value="1"/>
</dbReference>
<dbReference type="SUPFAM" id="SSF52151">
    <property type="entry name" value="FabD/lysophospholipase-like"/>
    <property type="match status" value="1"/>
</dbReference>
<dbReference type="InterPro" id="IPR014030">
    <property type="entry name" value="Ketoacyl_synth_N"/>
</dbReference>
<sequence length="1859" mass="206519">MSGFAEHKNEPIAIIGVGCRYPGGVHSTESYWKLLVDGVDTISEVPEDRWNKNTYYNPKKENMGKTQSKWGGFLDRVDHFDAAFFGISPREAALMDPQQRLLLEICWEAMEDGLQVQEKMAGTDVGVFIGAFTLDYKLLQFSESNRHLVDAHSATGAMMTLLANRISYVYDFRGPSLTVDTACSSSLVAVHLACQSLWNGESSMAFAGGVNVIVKPEYYIAESKAGMLSPDGRSRAFDSRANGYVRGEGAGVILLKPLSKALKDGDPIHAVIRGTGSNQDGNTPGITVPRGDSQKQLIQEVYSRSGVNPQNVKYVEAHGTGTPVGDPIEANALGSIFGNQAEGQQCYIGSVKTNIGHTEAAAGIAGLIKAMLCLKNKQIPAHLHFENPNKDIDLEALGIKIPTKLTEWPTREHEPAMASVNSFGFGGTNAHVILQEYNDKPQDAKNSIIKDKGDSTPENVICPIVISARSQDALRDLVLAFKEKFAGSTYSLQDIGYSLARKRNHHDHRLSISAVSINDLNEKIDQFLNGDIGDGISSAISYGKHKQPLAFVFTGMGPQWWAMGRELLNEDVVFQNFAKKCDELFMKLSGWSLIDAMNADEMHSRMEDTEVSQPANFLLQVGLVERWKAWGIEPDAIVGHSAGEVAAAYCAGVLSLEDAIKVVYYRSHLQQRTTGCGRMAAVGLSHEEAKIAIHDMDQISIAAINSPNSVTLAGTPESLEKVIQSLDNKKIFYKYLHVNVPYHSHYMDPLEDDLIRGLKDIHVMEGHTPLYSTVTGKIMSEGDFSTQYWWKNVRDSVLFAEAAGNMIKSGILNFIEIGPHPVLASSLKECLSLHNSKGETFTSLRRKANDRKTLIDSLGAIYSKGYNINWPAIYSESTEMIAMPIYPWQRERYWQESKISEEERVISPSHTLLGRRLNTPDPTWENELDLWCSPFLEDHQIQGTIVYPGAAYVEMMLAAAKELFGDTRYIYGEDVKFRKALFLSPSEIIKLRLIYVEQTSEVEIYSQKLGASEGWTLHATGSIRTDAGTNKPGYELASLKEQCELEIFKEKCYLQFRKFGLEYGEGFQGIERLWQGEHCALAQILVPDCIQSELDKFQIHPAVLDQCFQVLAAALPFQQEDENSSVYMPVGVSKGALHAPLKSNMWIYASITEKSETLLKGDIFLMDSDGKTIMEILGCEAMSLKDDTASNSVKVPQSIYETQWILEPRHNPIDYAPVNHKEQGAWIVFSDMQSISSMLIEKLEGKGEYCYRVSHGSTYGRNGENFILNSSRSEDFVSLLQSVTSEGKRLKGIIYNWALDISEGSMINSESLNEAEQLGSIGILYLMQAITHNRLQDKIRVWVVTKGAQQVVDAAPLSQISQSPIWGLAKAIGHQEYMDQWGGIIDLDDNSSAEDNSSNLFEEVWHTDGEDHLAYRMGQRYILRLEEDITLNSSIPAKFRGDVSYLITGGFGGLGLLTSKWMIEHGARRLILMGRAEFPERKSWRDIDPDSVQGKRIAAVKELEKLGATIHFAKADVCNKEEIERAVHEYNEAGWPEIRGVIHAAGVARPQLLYQMKQHDFINVLRPKVLGGWNLHEQFKDDPLDFFILFSSVASIVVMSGQANYSAGNSFLDALAHYRRARGMHGLSINWGPWLESGMATQLDLLNFFDTRGLFAMTNSQGLEALNHILCQTRAQFTVLGADWPRVADKNYPLGNVPPLIASLVSKHRALQAQSDSEGQHTVNFVEELMSVTEPEERLEMLVSYLLDVSSTVLRMNRSSIEASSPLNSFGLDSMMAMELKGAIESGLQVSVAVVDLLRGVTTEDLAISIMEMLIEKQAGQSDQTVEELLSEMEELPEDMLHEMLSQIAAGSEQVGKSQ</sequence>
<feature type="domain" description="PKS/mFAS DH" evidence="9">
    <location>
        <begin position="910"/>
        <end position="1190"/>
    </location>
</feature>
<dbReference type="SUPFAM" id="SSF47336">
    <property type="entry name" value="ACP-like"/>
    <property type="match status" value="1"/>
</dbReference>
<dbReference type="FunFam" id="3.40.366.10:FF:000002">
    <property type="entry name" value="Probable polyketide synthase 2"/>
    <property type="match status" value="1"/>
</dbReference>
<dbReference type="InterPro" id="IPR042104">
    <property type="entry name" value="PKS_dehydratase_sf"/>
</dbReference>
<dbReference type="PROSITE" id="PS52019">
    <property type="entry name" value="PKS_MFAS_DH"/>
    <property type="match status" value="1"/>
</dbReference>
<feature type="region of interest" description="C-terminal hotdog fold" evidence="6">
    <location>
        <begin position="1044"/>
        <end position="1190"/>
    </location>
</feature>
<dbReference type="Pfam" id="PF08659">
    <property type="entry name" value="KR"/>
    <property type="match status" value="1"/>
</dbReference>
<dbReference type="InterPro" id="IPR001227">
    <property type="entry name" value="Ac_transferase_dom_sf"/>
</dbReference>
<dbReference type="InterPro" id="IPR049900">
    <property type="entry name" value="PKS_mFAS_DH"/>
</dbReference>
<evidence type="ECO:0000313" key="10">
    <source>
        <dbReference type="EMBL" id="KAA8785738.1"/>
    </source>
</evidence>
<dbReference type="InterPro" id="IPR036736">
    <property type="entry name" value="ACP-like_sf"/>
</dbReference>
<evidence type="ECO:0000256" key="4">
    <source>
        <dbReference type="ARBA" id="ARBA00022553"/>
    </source>
</evidence>
<dbReference type="SUPFAM" id="SSF53901">
    <property type="entry name" value="Thiolase-like"/>
    <property type="match status" value="1"/>
</dbReference>
<evidence type="ECO:0000256" key="2">
    <source>
        <dbReference type="ARBA" id="ARBA00004789"/>
    </source>
</evidence>
<dbReference type="SMART" id="SM00827">
    <property type="entry name" value="PKS_AT"/>
    <property type="match status" value="1"/>
</dbReference>
<dbReference type="InterPro" id="IPR013968">
    <property type="entry name" value="PKS_KR"/>
</dbReference>
<dbReference type="Pfam" id="PF21394">
    <property type="entry name" value="Beta-ketacyl_N"/>
    <property type="match status" value="1"/>
</dbReference>
<dbReference type="Pfam" id="PF00109">
    <property type="entry name" value="ketoacyl-synt"/>
    <property type="match status" value="1"/>
</dbReference>
<evidence type="ECO:0000259" key="9">
    <source>
        <dbReference type="PROSITE" id="PS52019"/>
    </source>
</evidence>
<feature type="domain" description="Ketosynthase family 3 (KS3)" evidence="8">
    <location>
        <begin position="9"/>
        <end position="436"/>
    </location>
</feature>
<dbReference type="Gene3D" id="3.40.50.720">
    <property type="entry name" value="NAD(P)-binding Rossmann-like Domain"/>
    <property type="match status" value="1"/>
</dbReference>
<dbReference type="SMART" id="SM00825">
    <property type="entry name" value="PKS_KS"/>
    <property type="match status" value="1"/>
</dbReference>
<dbReference type="Pfam" id="PF00550">
    <property type="entry name" value="PP-binding"/>
    <property type="match status" value="1"/>
</dbReference>
<dbReference type="PROSITE" id="PS00606">
    <property type="entry name" value="KS3_1"/>
    <property type="match status" value="1"/>
</dbReference>
<dbReference type="CDD" id="cd00833">
    <property type="entry name" value="PKS"/>
    <property type="match status" value="1"/>
</dbReference>
<dbReference type="InterPro" id="IPR016035">
    <property type="entry name" value="Acyl_Trfase/lysoPLipase"/>
</dbReference>
<keyword evidence="4" id="KW-0597">Phosphoprotein</keyword>
<dbReference type="InterPro" id="IPR018201">
    <property type="entry name" value="Ketoacyl_synth_AS"/>
</dbReference>
<dbReference type="OrthoDB" id="9765680at2"/>
<dbReference type="InterPro" id="IPR009081">
    <property type="entry name" value="PP-bd_ACP"/>
</dbReference>
<comment type="pathway">
    <text evidence="2">Antibiotic biosynthesis; bacillaene biosynthesis.</text>
</comment>
<name>A0A5M9WW97_PAEAM</name>
<dbReference type="SMART" id="SM00823">
    <property type="entry name" value="PKS_PP"/>
    <property type="match status" value="1"/>
</dbReference>
<dbReference type="PROSITE" id="PS50075">
    <property type="entry name" value="CARRIER"/>
    <property type="match status" value="1"/>
</dbReference>
<dbReference type="InterPro" id="IPR036291">
    <property type="entry name" value="NAD(P)-bd_dom_sf"/>
</dbReference>
<organism evidence="10 11">
    <name type="scientific">Paenibacillus amylolyticus</name>
    <dbReference type="NCBI Taxonomy" id="1451"/>
    <lineage>
        <taxon>Bacteria</taxon>
        <taxon>Bacillati</taxon>
        <taxon>Bacillota</taxon>
        <taxon>Bacilli</taxon>
        <taxon>Bacillales</taxon>
        <taxon>Paenibacillaceae</taxon>
        <taxon>Paenibacillus</taxon>
    </lineage>
</organism>
<dbReference type="GO" id="GO:0005737">
    <property type="term" value="C:cytoplasm"/>
    <property type="evidence" value="ECO:0007669"/>
    <property type="project" value="TreeGrafter"/>
</dbReference>
<evidence type="ECO:0000259" key="7">
    <source>
        <dbReference type="PROSITE" id="PS50075"/>
    </source>
</evidence>
<keyword evidence="5" id="KW-0808">Transferase</keyword>
<dbReference type="Pfam" id="PF00698">
    <property type="entry name" value="Acyl_transf_1"/>
    <property type="match status" value="1"/>
</dbReference>
<dbReference type="GO" id="GO:0006633">
    <property type="term" value="P:fatty acid biosynthetic process"/>
    <property type="evidence" value="ECO:0007669"/>
    <property type="project" value="InterPro"/>
</dbReference>
<dbReference type="Pfam" id="PF21089">
    <property type="entry name" value="PKS_DH_N"/>
    <property type="match status" value="1"/>
</dbReference>
<dbReference type="InterPro" id="IPR049551">
    <property type="entry name" value="PKS_DH_C"/>
</dbReference>
<feature type="region of interest" description="N-terminal hotdog fold" evidence="6">
    <location>
        <begin position="910"/>
        <end position="1030"/>
    </location>
</feature>
<keyword evidence="3" id="KW-0596">Phosphopantetheine</keyword>